<dbReference type="STRING" id="517719.SAMN05421762_2380"/>
<feature type="region of interest" description="Disordered" evidence="1">
    <location>
        <begin position="55"/>
        <end position="87"/>
    </location>
</feature>
<organism evidence="3 4">
    <name type="scientific">Pseudooceanicola nitratireducens</name>
    <dbReference type="NCBI Taxonomy" id="517719"/>
    <lineage>
        <taxon>Bacteria</taxon>
        <taxon>Pseudomonadati</taxon>
        <taxon>Pseudomonadota</taxon>
        <taxon>Alphaproteobacteria</taxon>
        <taxon>Rhodobacterales</taxon>
        <taxon>Paracoccaceae</taxon>
        <taxon>Pseudooceanicola</taxon>
    </lineage>
</organism>
<feature type="domain" description="NrS-1 polymerase-like helicase" evidence="2">
    <location>
        <begin position="335"/>
        <end position="443"/>
    </location>
</feature>
<evidence type="ECO:0000256" key="1">
    <source>
        <dbReference type="SAM" id="MobiDB-lite"/>
    </source>
</evidence>
<sequence>MLLYQADPGGKPCQYIFFVILHSLKYFFQFFFQVPLSHAFRRDLYSSCSDKRCSSPVSHTPGIDPPGVTMAEKDTGRKNQMKKSLPALSRRPSALSKEVIAAVRTKGAGVKSSAVLAIVEGTDDENSDGDGGGDDPDIAAARSFLAAVPSIEPAHVWWILANFEREAAQASELGLDKIEANENRKAFNVVDYLRKRYVYAAFRDEIWDRRAKDWISTKALSNSEAHIMPIDAKSEKGERLDAFKMLREDPTAHRVHNERFLPKDDGEIVEVDGVKWLNTYTKPDIAPKDGDASWMTDHILYLCNGVTEHAEHLLDWMAFAAQNPGAKINHSPLIISPAQGVGKDTLGIALARVLGYDNAYFLPDDALSDGRFDFMKSSSLVVVPEIMCGERREVANKLKPLITQEIIRINEKNVKPYRVPNHANFMMYSNYENAAYVEDQDRRYFVIICRQQPKSPAYFDDFYSKIWGKEIAAFAHALHTRDLSTFNPHAPAPHTEHKDTVRNATQNGVEAWLEDAWHSQSAPFDRDIINTREALKIAQDAGAPRQTSVQSIAAFLGKERIGGGDLGKPRIGPKGNQIRLYAVRDFKKLQNAPMSVIKLCYEGESVARAKMICDTREIKARALRQGAK</sequence>
<dbReference type="AlphaFoldDB" id="A0A1I1ME89"/>
<dbReference type="InterPro" id="IPR045455">
    <property type="entry name" value="NrS-1_pol-like_helicase"/>
</dbReference>
<reference evidence="3 4" key="1">
    <citation type="submission" date="2016-10" db="EMBL/GenBank/DDBJ databases">
        <authorList>
            <person name="de Groot N.N."/>
        </authorList>
    </citation>
    <scope>NUCLEOTIDE SEQUENCE [LARGE SCALE GENOMIC DNA]</scope>
    <source>
        <strain evidence="3 4">DSM 29619</strain>
    </source>
</reference>
<proteinExistence type="predicted"/>
<evidence type="ECO:0000259" key="2">
    <source>
        <dbReference type="Pfam" id="PF19263"/>
    </source>
</evidence>
<evidence type="ECO:0000313" key="3">
    <source>
        <dbReference type="EMBL" id="SFC83737.1"/>
    </source>
</evidence>
<dbReference type="Proteomes" id="UP000231644">
    <property type="component" value="Unassembled WGS sequence"/>
</dbReference>
<keyword evidence="4" id="KW-1185">Reference proteome</keyword>
<accession>A0A1I1ME89</accession>
<gene>
    <name evidence="3" type="ORF">SAMN05421762_2380</name>
</gene>
<protein>
    <recommendedName>
        <fullName evidence="2">NrS-1 polymerase-like helicase domain-containing protein</fullName>
    </recommendedName>
</protein>
<dbReference type="EMBL" id="FOLX01000001">
    <property type="protein sequence ID" value="SFC83737.1"/>
    <property type="molecule type" value="Genomic_DNA"/>
</dbReference>
<evidence type="ECO:0000313" key="4">
    <source>
        <dbReference type="Proteomes" id="UP000231644"/>
    </source>
</evidence>
<dbReference type="Pfam" id="PF19263">
    <property type="entry name" value="DUF5906"/>
    <property type="match status" value="1"/>
</dbReference>
<name>A0A1I1ME89_9RHOB</name>